<evidence type="ECO:0000259" key="10">
    <source>
        <dbReference type="PROSITE" id="PS50109"/>
    </source>
</evidence>
<dbReference type="GO" id="GO:0005886">
    <property type="term" value="C:plasma membrane"/>
    <property type="evidence" value="ECO:0007669"/>
    <property type="project" value="TreeGrafter"/>
</dbReference>
<dbReference type="PROSITE" id="PS50109">
    <property type="entry name" value="HIS_KIN"/>
    <property type="match status" value="1"/>
</dbReference>
<feature type="region of interest" description="Disordered" evidence="8">
    <location>
        <begin position="1"/>
        <end position="24"/>
    </location>
</feature>
<evidence type="ECO:0000256" key="3">
    <source>
        <dbReference type="ARBA" id="ARBA00022553"/>
    </source>
</evidence>
<keyword evidence="6" id="KW-0902">Two-component regulatory system</keyword>
<evidence type="ECO:0000313" key="11">
    <source>
        <dbReference type="EMBL" id="RYB04131.1"/>
    </source>
</evidence>
<evidence type="ECO:0000256" key="1">
    <source>
        <dbReference type="ARBA" id="ARBA00000085"/>
    </source>
</evidence>
<dbReference type="GO" id="GO:0000155">
    <property type="term" value="F:phosphorelay sensor kinase activity"/>
    <property type="evidence" value="ECO:0007669"/>
    <property type="project" value="InterPro"/>
</dbReference>
<dbReference type="Pfam" id="PF02518">
    <property type="entry name" value="HATPase_c"/>
    <property type="match status" value="1"/>
</dbReference>
<dbReference type="Proteomes" id="UP000289411">
    <property type="component" value="Unassembled WGS sequence"/>
</dbReference>
<evidence type="ECO:0000256" key="6">
    <source>
        <dbReference type="ARBA" id="ARBA00023012"/>
    </source>
</evidence>
<dbReference type="Gene3D" id="3.30.450.20">
    <property type="entry name" value="PAS domain"/>
    <property type="match status" value="2"/>
</dbReference>
<dbReference type="OrthoDB" id="9791542at2"/>
<feature type="compositionally biased region" description="Gly residues" evidence="8">
    <location>
        <begin position="13"/>
        <end position="24"/>
    </location>
</feature>
<evidence type="ECO:0000256" key="4">
    <source>
        <dbReference type="ARBA" id="ARBA00022679"/>
    </source>
</evidence>
<comment type="caution">
    <text evidence="11">The sequence shown here is derived from an EMBL/GenBank/DDBJ whole genome shotgun (WGS) entry which is preliminary data.</text>
</comment>
<dbReference type="PANTHER" id="PTHR43047">
    <property type="entry name" value="TWO-COMPONENT HISTIDINE PROTEIN KINASE"/>
    <property type="match status" value="1"/>
</dbReference>
<dbReference type="FunFam" id="3.30.565.10:FF:000010">
    <property type="entry name" value="Sensor histidine kinase RcsC"/>
    <property type="match status" value="1"/>
</dbReference>
<keyword evidence="4" id="KW-0808">Transferase</keyword>
<feature type="transmembrane region" description="Helical" evidence="9">
    <location>
        <begin position="314"/>
        <end position="336"/>
    </location>
</feature>
<organism evidence="11 12">
    <name type="scientific">Lichenibacterium ramalinae</name>
    <dbReference type="NCBI Taxonomy" id="2316527"/>
    <lineage>
        <taxon>Bacteria</taxon>
        <taxon>Pseudomonadati</taxon>
        <taxon>Pseudomonadota</taxon>
        <taxon>Alphaproteobacteria</taxon>
        <taxon>Hyphomicrobiales</taxon>
        <taxon>Lichenihabitantaceae</taxon>
        <taxon>Lichenibacterium</taxon>
    </lineage>
</organism>
<protein>
    <recommendedName>
        <fullName evidence="2">histidine kinase</fullName>
        <ecNumber evidence="2">2.7.13.3</ecNumber>
    </recommendedName>
</protein>
<dbReference type="CDD" id="cd16922">
    <property type="entry name" value="HATPase_EvgS-ArcB-TorS-like"/>
    <property type="match status" value="1"/>
</dbReference>
<evidence type="ECO:0000256" key="9">
    <source>
        <dbReference type="SAM" id="Phobius"/>
    </source>
</evidence>
<dbReference type="CDD" id="cd12915">
    <property type="entry name" value="PDC2_DGC_like"/>
    <property type="match status" value="1"/>
</dbReference>
<keyword evidence="9" id="KW-1133">Transmembrane helix</keyword>
<feature type="transmembrane region" description="Helical" evidence="9">
    <location>
        <begin position="28"/>
        <end position="51"/>
    </location>
</feature>
<dbReference type="InterPro" id="IPR036890">
    <property type="entry name" value="HATPase_C_sf"/>
</dbReference>
<evidence type="ECO:0000256" key="8">
    <source>
        <dbReference type="SAM" id="MobiDB-lite"/>
    </source>
</evidence>
<dbReference type="SUPFAM" id="SSF47384">
    <property type="entry name" value="Homodimeric domain of signal transducing histidine kinase"/>
    <property type="match status" value="1"/>
</dbReference>
<accession>A0A4Q2RAL6</accession>
<dbReference type="CDD" id="cd00082">
    <property type="entry name" value="HisKA"/>
    <property type="match status" value="1"/>
</dbReference>
<dbReference type="InterPro" id="IPR003594">
    <property type="entry name" value="HATPase_dom"/>
</dbReference>
<dbReference type="InterPro" id="IPR036097">
    <property type="entry name" value="HisK_dim/P_sf"/>
</dbReference>
<evidence type="ECO:0000256" key="7">
    <source>
        <dbReference type="SAM" id="Coils"/>
    </source>
</evidence>
<keyword evidence="9" id="KW-0472">Membrane</keyword>
<evidence type="ECO:0000256" key="5">
    <source>
        <dbReference type="ARBA" id="ARBA00022777"/>
    </source>
</evidence>
<feature type="coiled-coil region" evidence="7">
    <location>
        <begin position="355"/>
        <end position="382"/>
    </location>
</feature>
<gene>
    <name evidence="11" type="ORF">D3272_14010</name>
</gene>
<dbReference type="Gene3D" id="1.10.287.130">
    <property type="match status" value="1"/>
</dbReference>
<dbReference type="EC" id="2.7.13.3" evidence="2"/>
<comment type="catalytic activity">
    <reaction evidence="1">
        <text>ATP + protein L-histidine = ADP + protein N-phospho-L-histidine.</text>
        <dbReference type="EC" id="2.7.13.3"/>
    </reaction>
</comment>
<dbReference type="PRINTS" id="PR00344">
    <property type="entry name" value="BCTRLSENSOR"/>
</dbReference>
<dbReference type="PANTHER" id="PTHR43047:SF72">
    <property type="entry name" value="OSMOSENSING HISTIDINE PROTEIN KINASE SLN1"/>
    <property type="match status" value="1"/>
</dbReference>
<proteinExistence type="predicted"/>
<reference evidence="11 12" key="2">
    <citation type="submission" date="2019-02" db="EMBL/GenBank/DDBJ databases">
        <title>'Lichenibacterium ramalinii' gen. nov. sp. nov., 'Lichenibacterium minor' gen. nov. sp. nov.</title>
        <authorList>
            <person name="Pankratov T."/>
        </authorList>
    </citation>
    <scope>NUCLEOTIDE SEQUENCE [LARGE SCALE GENOMIC DNA]</scope>
    <source>
        <strain evidence="11 12">RmlP001</strain>
    </source>
</reference>
<dbReference type="SMART" id="SM00388">
    <property type="entry name" value="HisKA"/>
    <property type="match status" value="1"/>
</dbReference>
<reference evidence="11 12" key="1">
    <citation type="submission" date="2018-09" db="EMBL/GenBank/DDBJ databases">
        <authorList>
            <person name="Grouzdev D.S."/>
            <person name="Krutkina M.S."/>
        </authorList>
    </citation>
    <scope>NUCLEOTIDE SEQUENCE [LARGE SCALE GENOMIC DNA]</scope>
    <source>
        <strain evidence="11 12">RmlP001</strain>
    </source>
</reference>
<dbReference type="CDD" id="cd12914">
    <property type="entry name" value="PDC1_DGC_like"/>
    <property type="match status" value="1"/>
</dbReference>
<dbReference type="SUPFAM" id="SSF55874">
    <property type="entry name" value="ATPase domain of HSP90 chaperone/DNA topoisomerase II/histidine kinase"/>
    <property type="match status" value="1"/>
</dbReference>
<evidence type="ECO:0000313" key="12">
    <source>
        <dbReference type="Proteomes" id="UP000289411"/>
    </source>
</evidence>
<evidence type="ECO:0000256" key="2">
    <source>
        <dbReference type="ARBA" id="ARBA00012438"/>
    </source>
</evidence>
<name>A0A4Q2RAL6_9HYPH</name>
<keyword evidence="7" id="KW-0175">Coiled coil</keyword>
<keyword evidence="9" id="KW-0812">Transmembrane</keyword>
<dbReference type="AlphaFoldDB" id="A0A4Q2RAL6"/>
<dbReference type="SMART" id="SM00387">
    <property type="entry name" value="HATPase_c"/>
    <property type="match status" value="1"/>
</dbReference>
<dbReference type="InterPro" id="IPR004358">
    <property type="entry name" value="Sig_transdc_His_kin-like_C"/>
</dbReference>
<sequence>MTGVTTHLASGATGPGRRGRGGAGSRSAWAVVGTGCIVILLMLAATAAIAVRRHEAELGDAARELRTLDLLLAAETARSFQSVELVLDNVAEQVKAEGAVTPAAVEERMSTRAVHDVLKARVAGVPQLDAVTVVSASGRLLNFSRGWPIPDVHLDDRDYFRALRDGHDKLFLSEPVNNRGSGTPTIYLARRLSAPDGTFLGLVLGAVELSSFERLYASLQLGPGNIIALWRTDGVLLARFPVVEAGRRMPLADITPPPGASWHGVPGVFARDATVGDGPSELRVIASQTADGVPVQVNIGRSEAVVLADWRREVLGLCGAAGVASLCVAGLLWALLRRFNAYEAVAAASRDREVAIAAQAQAEAAREAAEEANRAKSAFMANMSHELRTPLSAVIGYSELLEEELEDLGERRVLDDLSKVKGNARHLLGLINDVLDLSKVEAGRMDLYPEDFAVAPFVEEAAAAVEALVRRRGNALALDLAPDLGAMRSDPVKLRQCLFNLLSNAAKFTEAGQIALRVRREAGPAGDWLNFAVEDTGIGLSPGQMNRLFQRFSQADESTTRKFGGTGLGLALSRAFARLLGGDITVESREGVGSTFTLRVPAIVRREEHDVADAA</sequence>
<dbReference type="InterPro" id="IPR005467">
    <property type="entry name" value="His_kinase_dom"/>
</dbReference>
<feature type="domain" description="Histidine kinase" evidence="10">
    <location>
        <begin position="382"/>
        <end position="604"/>
    </location>
</feature>
<dbReference type="InterPro" id="IPR003661">
    <property type="entry name" value="HisK_dim/P_dom"/>
</dbReference>
<keyword evidence="5" id="KW-0418">Kinase</keyword>
<dbReference type="Pfam" id="PF00512">
    <property type="entry name" value="HisKA"/>
    <property type="match status" value="1"/>
</dbReference>
<keyword evidence="3" id="KW-0597">Phosphoprotein</keyword>
<dbReference type="Gene3D" id="3.30.565.10">
    <property type="entry name" value="Histidine kinase-like ATPase, C-terminal domain"/>
    <property type="match status" value="1"/>
</dbReference>
<keyword evidence="12" id="KW-1185">Reference proteome</keyword>
<dbReference type="GO" id="GO:0009927">
    <property type="term" value="F:histidine phosphotransfer kinase activity"/>
    <property type="evidence" value="ECO:0007669"/>
    <property type="project" value="TreeGrafter"/>
</dbReference>
<dbReference type="EMBL" id="QYBC01000011">
    <property type="protein sequence ID" value="RYB04131.1"/>
    <property type="molecule type" value="Genomic_DNA"/>
</dbReference>